<dbReference type="Gene3D" id="3.40.50.300">
    <property type="entry name" value="P-loop containing nucleotide triphosphate hydrolases"/>
    <property type="match status" value="1"/>
</dbReference>
<dbReference type="HAMAP" id="MF_00165">
    <property type="entry name" value="Thymidylate_kinase"/>
    <property type="match status" value="1"/>
</dbReference>
<evidence type="ECO:0000256" key="7">
    <source>
        <dbReference type="ARBA" id="ARBA00022777"/>
    </source>
</evidence>
<dbReference type="GO" id="GO:0006227">
    <property type="term" value="P:dUDP biosynthetic process"/>
    <property type="evidence" value="ECO:0007669"/>
    <property type="project" value="TreeGrafter"/>
</dbReference>
<evidence type="ECO:0000256" key="10">
    <source>
        <dbReference type="ARBA" id="ARBA00057735"/>
    </source>
</evidence>
<dbReference type="InterPro" id="IPR027417">
    <property type="entry name" value="P-loop_NTPase"/>
</dbReference>
<reference evidence="13 14" key="1">
    <citation type="submission" date="2019-03" db="EMBL/GenBank/DDBJ databases">
        <title>Genomic Encyclopedia of Type Strains, Phase IV (KMG-IV): sequencing the most valuable type-strain genomes for metagenomic binning, comparative biology and taxonomic classification.</title>
        <authorList>
            <person name="Goeker M."/>
        </authorList>
    </citation>
    <scope>NUCLEOTIDE SEQUENCE [LARGE SCALE GENOMIC DNA]</scope>
    <source>
        <strain evidence="13 14">DSM 29487</strain>
    </source>
</reference>
<evidence type="ECO:0000259" key="12">
    <source>
        <dbReference type="Pfam" id="PF02223"/>
    </source>
</evidence>
<organism evidence="13 14">
    <name type="scientific">Longibaculum muris</name>
    <dbReference type="NCBI Taxonomy" id="1796628"/>
    <lineage>
        <taxon>Bacteria</taxon>
        <taxon>Bacillati</taxon>
        <taxon>Bacillota</taxon>
        <taxon>Erysipelotrichia</taxon>
        <taxon>Erysipelotrichales</taxon>
        <taxon>Coprobacillaceae</taxon>
        <taxon>Longibaculum</taxon>
    </lineage>
</organism>
<keyword evidence="8 11" id="KW-0067">ATP-binding</keyword>
<dbReference type="Pfam" id="PF02223">
    <property type="entry name" value="Thymidylate_kin"/>
    <property type="match status" value="1"/>
</dbReference>
<evidence type="ECO:0000256" key="1">
    <source>
        <dbReference type="ARBA" id="ARBA00009776"/>
    </source>
</evidence>
<keyword evidence="7 11" id="KW-0418">Kinase</keyword>
<dbReference type="GO" id="GO:0005829">
    <property type="term" value="C:cytosol"/>
    <property type="evidence" value="ECO:0007669"/>
    <property type="project" value="TreeGrafter"/>
</dbReference>
<feature type="binding site" evidence="11">
    <location>
        <begin position="10"/>
        <end position="17"/>
    </location>
    <ligand>
        <name>ATP</name>
        <dbReference type="ChEBI" id="CHEBI:30616"/>
    </ligand>
</feature>
<evidence type="ECO:0000313" key="13">
    <source>
        <dbReference type="EMBL" id="TCV94215.1"/>
    </source>
</evidence>
<evidence type="ECO:0000256" key="11">
    <source>
        <dbReference type="HAMAP-Rule" id="MF_00165"/>
    </source>
</evidence>
<keyword evidence="4 11" id="KW-0808">Transferase</keyword>
<evidence type="ECO:0000313" key="14">
    <source>
        <dbReference type="Proteomes" id="UP000295515"/>
    </source>
</evidence>
<dbReference type="GO" id="GO:0006235">
    <property type="term" value="P:dTTP biosynthetic process"/>
    <property type="evidence" value="ECO:0007669"/>
    <property type="project" value="UniProtKB-UniRule"/>
</dbReference>
<dbReference type="PANTHER" id="PTHR10344:SF4">
    <property type="entry name" value="UMP-CMP KINASE 2, MITOCHONDRIAL"/>
    <property type="match status" value="1"/>
</dbReference>
<dbReference type="PROSITE" id="PS01331">
    <property type="entry name" value="THYMIDYLATE_KINASE"/>
    <property type="match status" value="1"/>
</dbReference>
<evidence type="ECO:0000256" key="2">
    <source>
        <dbReference type="ARBA" id="ARBA00012980"/>
    </source>
</evidence>
<accession>A0A4R3YN17</accession>
<dbReference type="EMBL" id="SMCQ01000021">
    <property type="protein sequence ID" value="TCV94215.1"/>
    <property type="molecule type" value="Genomic_DNA"/>
</dbReference>
<dbReference type="PANTHER" id="PTHR10344">
    <property type="entry name" value="THYMIDYLATE KINASE"/>
    <property type="match status" value="1"/>
</dbReference>
<evidence type="ECO:0000256" key="9">
    <source>
        <dbReference type="ARBA" id="ARBA00048743"/>
    </source>
</evidence>
<sequence length="207" mass="23718">MPGVFITFEGGEGSGKTTIAALIKEALDKEGYQVTLTREPGGVEIAEKIRDIIHDVKYTNMDRKTEALLYAASRRQHLVEKVIPALERNEIVICDRFVDSSMVYQGIARGIGIKEVYEMNLFATENILPKRTIFFDIKPEEGLKRVYANKDREINRLDLETIEFHQKVYDGYLSICDEFKDRIVKIDASLDIDGVFQQVLEKIREVL</sequence>
<dbReference type="InterPro" id="IPR039430">
    <property type="entry name" value="Thymidylate_kin-like_dom"/>
</dbReference>
<keyword evidence="5 11" id="KW-0545">Nucleotide biosynthesis</keyword>
<evidence type="ECO:0000256" key="5">
    <source>
        <dbReference type="ARBA" id="ARBA00022727"/>
    </source>
</evidence>
<comment type="similarity">
    <text evidence="1 11">Belongs to the thymidylate kinase family.</text>
</comment>
<keyword evidence="14" id="KW-1185">Reference proteome</keyword>
<protein>
    <recommendedName>
        <fullName evidence="3 11">Thymidylate kinase</fullName>
        <ecNumber evidence="2 11">2.7.4.9</ecNumber>
    </recommendedName>
    <alternativeName>
        <fullName evidence="11">dTMP kinase</fullName>
    </alternativeName>
</protein>
<dbReference type="GeneID" id="98916210"/>
<dbReference type="CDD" id="cd01672">
    <property type="entry name" value="TMPK"/>
    <property type="match status" value="1"/>
</dbReference>
<dbReference type="EC" id="2.7.4.9" evidence="2 11"/>
<dbReference type="SUPFAM" id="SSF52540">
    <property type="entry name" value="P-loop containing nucleoside triphosphate hydrolases"/>
    <property type="match status" value="1"/>
</dbReference>
<evidence type="ECO:0000256" key="4">
    <source>
        <dbReference type="ARBA" id="ARBA00022679"/>
    </source>
</evidence>
<name>A0A4R3YN17_9FIRM</name>
<evidence type="ECO:0000256" key="3">
    <source>
        <dbReference type="ARBA" id="ARBA00017144"/>
    </source>
</evidence>
<dbReference type="InterPro" id="IPR018095">
    <property type="entry name" value="Thymidylate_kin_CS"/>
</dbReference>
<comment type="catalytic activity">
    <reaction evidence="9 11">
        <text>dTMP + ATP = dTDP + ADP</text>
        <dbReference type="Rhea" id="RHEA:13517"/>
        <dbReference type="ChEBI" id="CHEBI:30616"/>
        <dbReference type="ChEBI" id="CHEBI:58369"/>
        <dbReference type="ChEBI" id="CHEBI:63528"/>
        <dbReference type="ChEBI" id="CHEBI:456216"/>
        <dbReference type="EC" id="2.7.4.9"/>
    </reaction>
</comment>
<dbReference type="Proteomes" id="UP000295515">
    <property type="component" value="Unassembled WGS sequence"/>
</dbReference>
<dbReference type="RefSeq" id="WP_066447096.1">
    <property type="nucleotide sequence ID" value="NZ_CAUWFI010000005.1"/>
</dbReference>
<evidence type="ECO:0000256" key="8">
    <source>
        <dbReference type="ARBA" id="ARBA00022840"/>
    </source>
</evidence>
<dbReference type="AlphaFoldDB" id="A0A4R3YN17"/>
<comment type="function">
    <text evidence="10 11">Phosphorylation of dTMP to form dTDP in both de novo and salvage pathways of dTTP synthesis.</text>
</comment>
<dbReference type="GO" id="GO:0006233">
    <property type="term" value="P:dTDP biosynthetic process"/>
    <property type="evidence" value="ECO:0007669"/>
    <property type="project" value="InterPro"/>
</dbReference>
<dbReference type="NCBIfam" id="TIGR00041">
    <property type="entry name" value="DTMP_kinase"/>
    <property type="match status" value="1"/>
</dbReference>
<keyword evidence="6 11" id="KW-0547">Nucleotide-binding</keyword>
<proteinExistence type="inferred from homology"/>
<evidence type="ECO:0000256" key="6">
    <source>
        <dbReference type="ARBA" id="ARBA00022741"/>
    </source>
</evidence>
<dbReference type="InterPro" id="IPR018094">
    <property type="entry name" value="Thymidylate_kinase"/>
</dbReference>
<dbReference type="FunFam" id="3.40.50.300:FF:000225">
    <property type="entry name" value="Thymidylate kinase"/>
    <property type="match status" value="1"/>
</dbReference>
<gene>
    <name evidence="11" type="primary">tmk</name>
    <name evidence="13" type="ORF">EDD60_1217</name>
</gene>
<comment type="caution">
    <text evidence="13">The sequence shown here is derived from an EMBL/GenBank/DDBJ whole genome shotgun (WGS) entry which is preliminary data.</text>
</comment>
<dbReference type="GO" id="GO:0004798">
    <property type="term" value="F:dTMP kinase activity"/>
    <property type="evidence" value="ECO:0007669"/>
    <property type="project" value="UniProtKB-UniRule"/>
</dbReference>
<dbReference type="GO" id="GO:0005524">
    <property type="term" value="F:ATP binding"/>
    <property type="evidence" value="ECO:0007669"/>
    <property type="project" value="UniProtKB-UniRule"/>
</dbReference>
<feature type="domain" description="Thymidylate kinase-like" evidence="12">
    <location>
        <begin position="8"/>
        <end position="198"/>
    </location>
</feature>